<dbReference type="InterPro" id="IPR036013">
    <property type="entry name" value="Band_7/SPFH_dom_sf"/>
</dbReference>
<dbReference type="PANTHER" id="PTHR10264:SF19">
    <property type="entry name" value="AT06885P-RELATED"/>
    <property type="match status" value="1"/>
</dbReference>
<reference evidence="4 5" key="1">
    <citation type="journal article" date="2019" name="Sci. Rep.">
        <title>Comparative genomics of chytrid fungi reveal insights into the obligate biotrophic and pathogenic lifestyle of Synchytrium endobioticum.</title>
        <authorList>
            <person name="van de Vossenberg B.T.L.H."/>
            <person name="Warris S."/>
            <person name="Nguyen H.D.T."/>
            <person name="van Gent-Pelzer M.P.E."/>
            <person name="Joly D.L."/>
            <person name="van de Geest H.C."/>
            <person name="Bonants P.J.M."/>
            <person name="Smith D.S."/>
            <person name="Levesque C.A."/>
            <person name="van der Lee T.A.J."/>
        </authorList>
    </citation>
    <scope>NUCLEOTIDE SEQUENCE [LARGE SCALE GENOMIC DNA]</scope>
    <source>
        <strain evidence="4 5">JEL517</strain>
    </source>
</reference>
<evidence type="ECO:0000256" key="1">
    <source>
        <dbReference type="ARBA" id="ARBA00008164"/>
    </source>
</evidence>
<comment type="caution">
    <text evidence="4">The sequence shown here is derived from an EMBL/GenBank/DDBJ whole genome shotgun (WGS) entry which is preliminary data.</text>
</comment>
<keyword evidence="5" id="KW-1185">Reference proteome</keyword>
<organism evidence="4 5">
    <name type="scientific">Synchytrium microbalum</name>
    <dbReference type="NCBI Taxonomy" id="1806994"/>
    <lineage>
        <taxon>Eukaryota</taxon>
        <taxon>Fungi</taxon>
        <taxon>Fungi incertae sedis</taxon>
        <taxon>Chytridiomycota</taxon>
        <taxon>Chytridiomycota incertae sedis</taxon>
        <taxon>Chytridiomycetes</taxon>
        <taxon>Synchytriales</taxon>
        <taxon>Synchytriaceae</taxon>
        <taxon>Synchytrium</taxon>
    </lineage>
</organism>
<feature type="domain" description="Band 7" evidence="3">
    <location>
        <begin position="77"/>
        <end position="234"/>
    </location>
</feature>
<dbReference type="CDD" id="cd13437">
    <property type="entry name" value="SPFH_alloslipin"/>
    <property type="match status" value="1"/>
</dbReference>
<name>A0A507C202_9FUNG</name>
<evidence type="ECO:0000256" key="2">
    <source>
        <dbReference type="SAM" id="MobiDB-lite"/>
    </source>
</evidence>
<dbReference type="GO" id="GO:0098552">
    <property type="term" value="C:side of membrane"/>
    <property type="evidence" value="ECO:0007669"/>
    <property type="project" value="UniProtKB-ARBA"/>
</dbReference>
<dbReference type="OrthoDB" id="2105077at2759"/>
<protein>
    <recommendedName>
        <fullName evidence="3">Band 7 domain-containing protein</fullName>
    </recommendedName>
</protein>
<proteinExistence type="inferred from homology"/>
<dbReference type="FunFam" id="3.30.479.30:FF:000004">
    <property type="entry name" value="Putative membrane protease family, stomatin"/>
    <property type="match status" value="1"/>
</dbReference>
<dbReference type="InterPro" id="IPR001107">
    <property type="entry name" value="Band_7"/>
</dbReference>
<dbReference type="SMART" id="SM00244">
    <property type="entry name" value="PHB"/>
    <property type="match status" value="1"/>
</dbReference>
<evidence type="ECO:0000259" key="3">
    <source>
        <dbReference type="SMART" id="SM00244"/>
    </source>
</evidence>
<dbReference type="RefSeq" id="XP_031023376.1">
    <property type="nucleotide sequence ID" value="XM_031170616.1"/>
</dbReference>
<dbReference type="PRINTS" id="PR00721">
    <property type="entry name" value="STOMATIN"/>
</dbReference>
<dbReference type="GO" id="GO:0005886">
    <property type="term" value="C:plasma membrane"/>
    <property type="evidence" value="ECO:0007669"/>
    <property type="project" value="InterPro"/>
</dbReference>
<dbReference type="Gene3D" id="6.10.250.2090">
    <property type="match status" value="1"/>
</dbReference>
<dbReference type="InterPro" id="IPR001972">
    <property type="entry name" value="Stomatin_HflK_fam"/>
</dbReference>
<gene>
    <name evidence="4" type="ORF">SmJEL517_g04688</name>
</gene>
<dbReference type="SUPFAM" id="SSF117892">
    <property type="entry name" value="Band 7/SPFH domain"/>
    <property type="match status" value="1"/>
</dbReference>
<comment type="similarity">
    <text evidence="1">Belongs to the band 7/mec-2 family.</text>
</comment>
<dbReference type="STRING" id="1806994.A0A507C202"/>
<dbReference type="PANTHER" id="PTHR10264">
    <property type="entry name" value="BAND 7 PROTEIN-RELATED"/>
    <property type="match status" value="1"/>
</dbReference>
<evidence type="ECO:0000313" key="4">
    <source>
        <dbReference type="EMBL" id="TPX32114.1"/>
    </source>
</evidence>
<dbReference type="InterPro" id="IPR043202">
    <property type="entry name" value="Band-7_stomatin-like"/>
</dbReference>
<evidence type="ECO:0000313" key="5">
    <source>
        <dbReference type="Proteomes" id="UP000319731"/>
    </source>
</evidence>
<accession>A0A507C202</accession>
<sequence>MAQYVPPQQYGGQQQLQQQPPQQAAMRIQPVSHAVESALIEISIPNSSHPLYEGMINSIGLVLGCCGSIPCLCCFPNPYRTVNQGNVGLISRFGRFYKSVDPGLYFINLFSESLMSVDIKIQVEDIPKQIVMTKDNVLVSVDSVLYWHVVDVYQATFAVSDVRKALLERAQTTLRQILGMRTLQDTVENRDVIAHEIQTIISGPAESWGVKVESILIKDLQFSQDLQESLSMAAKQKRAGEAKVILAAAEVESAKLMREASDILNTPAAMQIRYLETLSGMARSAGTKVIFMPQNSNLQSIMQANVLENMNS</sequence>
<dbReference type="AlphaFoldDB" id="A0A507C202"/>
<dbReference type="Pfam" id="PF01145">
    <property type="entry name" value="Band_7"/>
    <property type="match status" value="1"/>
</dbReference>
<dbReference type="GeneID" id="42005913"/>
<dbReference type="Proteomes" id="UP000319731">
    <property type="component" value="Unassembled WGS sequence"/>
</dbReference>
<dbReference type="Gene3D" id="3.30.479.30">
    <property type="entry name" value="Band 7 domain"/>
    <property type="match status" value="1"/>
</dbReference>
<dbReference type="EMBL" id="QEAO01000034">
    <property type="protein sequence ID" value="TPX32114.1"/>
    <property type="molecule type" value="Genomic_DNA"/>
</dbReference>
<feature type="region of interest" description="Disordered" evidence="2">
    <location>
        <begin position="1"/>
        <end position="21"/>
    </location>
</feature>